<feature type="domain" description="UvrD-like helicase C-terminal" evidence="13">
    <location>
        <begin position="534"/>
        <end position="809"/>
    </location>
</feature>
<dbReference type="GO" id="GO:0043138">
    <property type="term" value="F:3'-5' DNA helicase activity"/>
    <property type="evidence" value="ECO:0007669"/>
    <property type="project" value="UniProtKB-EC"/>
</dbReference>
<evidence type="ECO:0000256" key="11">
    <source>
        <dbReference type="SAM" id="MobiDB-lite"/>
    </source>
</evidence>
<dbReference type="Pfam" id="PF00580">
    <property type="entry name" value="UvrD-helicase"/>
    <property type="match status" value="2"/>
</dbReference>
<dbReference type="PANTHER" id="PTHR11070:SF2">
    <property type="entry name" value="ATP-DEPENDENT DNA HELICASE SRS2"/>
    <property type="match status" value="1"/>
</dbReference>
<keyword evidence="1 10" id="KW-0547">Nucleotide-binding</keyword>
<evidence type="ECO:0000256" key="7">
    <source>
        <dbReference type="ARBA" id="ARBA00034808"/>
    </source>
</evidence>
<dbReference type="EMBL" id="CP030840">
    <property type="protein sequence ID" value="AXC11854.1"/>
    <property type="molecule type" value="Genomic_DNA"/>
</dbReference>
<dbReference type="Gene3D" id="1.10.486.10">
    <property type="entry name" value="PCRA, domain 4"/>
    <property type="match status" value="1"/>
</dbReference>
<evidence type="ECO:0000256" key="10">
    <source>
        <dbReference type="PROSITE-ProRule" id="PRU00560"/>
    </source>
</evidence>
<dbReference type="InterPro" id="IPR014017">
    <property type="entry name" value="DNA_helicase_UvrD-like_C"/>
</dbReference>
<dbReference type="GO" id="GO:0005829">
    <property type="term" value="C:cytosol"/>
    <property type="evidence" value="ECO:0007669"/>
    <property type="project" value="TreeGrafter"/>
</dbReference>
<reference evidence="14 15" key="1">
    <citation type="journal article" date="2018" name="Front. Microbiol.">
        <title>Hydrolytic Capabilities as a Key to Environmental Success: Chitinolytic and Cellulolytic Acidobacteria From Acidic Sub-arctic Soils and Boreal Peatlands.</title>
        <authorList>
            <person name="Belova S.E."/>
            <person name="Ravin N.V."/>
            <person name="Pankratov T.A."/>
            <person name="Rakitin A.L."/>
            <person name="Ivanova A.A."/>
            <person name="Beletsky A.V."/>
            <person name="Mardanov A.V."/>
            <person name="Sinninghe Damste J.S."/>
            <person name="Dedysh S.N."/>
        </authorList>
    </citation>
    <scope>NUCLEOTIDE SEQUENCE [LARGE SCALE GENOMIC DNA]</scope>
    <source>
        <strain evidence="14 15">SBC82</strain>
    </source>
</reference>
<dbReference type="AlphaFoldDB" id="A0A2Z5FZ92"/>
<accession>A0A2Z5FZ92</accession>
<dbReference type="InterPro" id="IPR014016">
    <property type="entry name" value="UvrD-like_ATP-bd"/>
</dbReference>
<comment type="catalytic activity">
    <reaction evidence="9">
        <text>ATP + H2O = ADP + phosphate + H(+)</text>
        <dbReference type="Rhea" id="RHEA:13065"/>
        <dbReference type="ChEBI" id="CHEBI:15377"/>
        <dbReference type="ChEBI" id="CHEBI:15378"/>
        <dbReference type="ChEBI" id="CHEBI:30616"/>
        <dbReference type="ChEBI" id="CHEBI:43474"/>
        <dbReference type="ChEBI" id="CHEBI:456216"/>
        <dbReference type="EC" id="5.6.2.4"/>
    </reaction>
</comment>
<comment type="catalytic activity">
    <reaction evidence="6">
        <text>Couples ATP hydrolysis with the unwinding of duplex DNA by translocating in the 3'-5' direction.</text>
        <dbReference type="EC" id="5.6.2.4"/>
    </reaction>
</comment>
<evidence type="ECO:0000256" key="5">
    <source>
        <dbReference type="ARBA" id="ARBA00023235"/>
    </source>
</evidence>
<feature type="binding site" evidence="10">
    <location>
        <begin position="29"/>
        <end position="36"/>
    </location>
    <ligand>
        <name>ATP</name>
        <dbReference type="ChEBI" id="CHEBI:30616"/>
    </ligand>
</feature>
<dbReference type="PROSITE" id="PS51217">
    <property type="entry name" value="UVRD_HELICASE_CTER"/>
    <property type="match status" value="1"/>
</dbReference>
<gene>
    <name evidence="14" type="ORF">ACPOL_2534</name>
</gene>
<dbReference type="Gene3D" id="3.40.50.300">
    <property type="entry name" value="P-loop containing nucleotide triphosphate hydrolases"/>
    <property type="match status" value="3"/>
</dbReference>
<feature type="domain" description="UvrD-like helicase ATP-binding" evidence="12">
    <location>
        <begin position="8"/>
        <end position="499"/>
    </location>
</feature>
<dbReference type="EC" id="5.6.2.4" evidence="7"/>
<dbReference type="KEGG" id="abas:ACPOL_2534"/>
<evidence type="ECO:0000313" key="15">
    <source>
        <dbReference type="Proteomes" id="UP000253606"/>
    </source>
</evidence>
<keyword evidence="3 10" id="KW-0347">Helicase</keyword>
<dbReference type="InterPro" id="IPR027417">
    <property type="entry name" value="P-loop_NTPase"/>
</dbReference>
<keyword evidence="15" id="KW-1185">Reference proteome</keyword>
<evidence type="ECO:0000259" key="12">
    <source>
        <dbReference type="PROSITE" id="PS51198"/>
    </source>
</evidence>
<evidence type="ECO:0000256" key="3">
    <source>
        <dbReference type="ARBA" id="ARBA00022806"/>
    </source>
</evidence>
<dbReference type="RefSeq" id="WP_114207222.1">
    <property type="nucleotide sequence ID" value="NZ_CP030840.1"/>
</dbReference>
<sequence>MTRASKTILLDQEARDQALDTTRSILVQAPAGSGKTELLTMRFLKLLAMVEEPEQVLAITFTKAATAEMRHRILSKLEQVRSNEALSSEDFQAVALARAALANSNQRGWRLLEQSQRLNIQTIDSLCLGIAHQMPLTARLSGTLEPTENAQPLYRDAARRTLDQLGGSDVELNAALTSLLTLRDSNLRDCESLLTGMLGTRDQWMRAFPLAGEIDWEQARVKLEAPLQREIGKVLNEAHALLSSHPMMTAELLELADYACNSTELKIDIKLLAGLQELPGVSAEFIQHWHCLCDLLLTNEGQPRKRYDITTGFPPKKNNAKQRMNLLVGDLTKIPRLHGLLVDIRNLPPARYSEQQWKTLRSMFTALRHAAVELNSVFAERGSVDFVEIGMAARAVLLGIGAEGLPSDRGTQIHHLLIDEFQDTSRRQHELIALLLQSWTADAEDGRTFFLVGDPMQSIYMFRQADVELFDLVRRQGLNTGKRMLPVKDLHLQTNFRSSAGIVKPLNSIFKIIFPHNANAEAAAVDFLPGVAKNMNQSPGAYQVHPDYVESAKNLQGDDADEDDRSLHAGEADQGETSRVLEIIHRHLPTIEAAQRDGKEFTVAVLARAKNHLIHIAAALREQQIPFRAIELENLGGRQEILDLQSLTRALLHPMDRIAWLALLRAPWCALELREIHLLCGTDDRQRMEASVARQIEERICLLTEEAQRRVSRLTSVLQTALRSRYSQTSFASWIERTWRSLGGAACVDVTGYENALAYFRMLERVSPDGIGAMGEEFSDQLNRLFARPDPETSERCGIQLMTIHKAKGLGFNVVLLPGLHKRAQRDAPSLIRYLERTTGEGIELLAAPIDSKGEDTSALNRWVQLQRDNREAEERKRLLYVACTRAREELHLFGTATVTNSTLSSKPGTLLNTAWPALEPVFVSRRPLPVAEPIQGILAFPPPASSSSILSAIAAGAAVSTIQRLPANWSRQTFLSNVTKTVSNTAVTADVPVQDQRRPQGARSSRTLGTVVHALFERSISLRRSGLPGSQLLAGSPRLYEQALGLARHEGLTPGDAEACAKLSMKALRFALEDEEGVWILTPRDEDGVESSWTGLVDGVARTLRIDRFFRAGAEPLSEGSDCLWIIDYKTAAPNVSGFLDEEQLIYREQLESYGRMMRLAHGDEVKLRLGLYYPLLKKLLWWAA</sequence>
<evidence type="ECO:0000256" key="2">
    <source>
        <dbReference type="ARBA" id="ARBA00022801"/>
    </source>
</evidence>
<name>A0A2Z5FZ92_9BACT</name>
<dbReference type="GO" id="GO:0033202">
    <property type="term" value="C:DNA helicase complex"/>
    <property type="evidence" value="ECO:0007669"/>
    <property type="project" value="TreeGrafter"/>
</dbReference>
<evidence type="ECO:0000313" key="14">
    <source>
        <dbReference type="EMBL" id="AXC11854.1"/>
    </source>
</evidence>
<dbReference type="SUPFAM" id="SSF52540">
    <property type="entry name" value="P-loop containing nucleoside triphosphate hydrolases"/>
    <property type="match status" value="1"/>
</dbReference>
<evidence type="ECO:0000256" key="4">
    <source>
        <dbReference type="ARBA" id="ARBA00022840"/>
    </source>
</evidence>
<keyword evidence="5" id="KW-0413">Isomerase</keyword>
<dbReference type="InterPro" id="IPR000212">
    <property type="entry name" value="DNA_helicase_UvrD/REP"/>
</dbReference>
<feature type="region of interest" description="Disordered" evidence="11">
    <location>
        <begin position="555"/>
        <end position="574"/>
    </location>
</feature>
<dbReference type="OrthoDB" id="9810135at2"/>
<dbReference type="PANTHER" id="PTHR11070">
    <property type="entry name" value="UVRD / RECB / PCRA DNA HELICASE FAMILY MEMBER"/>
    <property type="match status" value="1"/>
</dbReference>
<evidence type="ECO:0000256" key="1">
    <source>
        <dbReference type="ARBA" id="ARBA00022741"/>
    </source>
</evidence>
<dbReference type="GO" id="GO:0003677">
    <property type="term" value="F:DNA binding"/>
    <property type="evidence" value="ECO:0007669"/>
    <property type="project" value="InterPro"/>
</dbReference>
<dbReference type="GO" id="GO:0016887">
    <property type="term" value="F:ATP hydrolysis activity"/>
    <property type="evidence" value="ECO:0007669"/>
    <property type="project" value="RHEA"/>
</dbReference>
<keyword evidence="2 10" id="KW-0378">Hydrolase</keyword>
<evidence type="ECO:0000256" key="8">
    <source>
        <dbReference type="ARBA" id="ARBA00034923"/>
    </source>
</evidence>
<protein>
    <recommendedName>
        <fullName evidence="7">DNA 3'-5' helicase</fullName>
        <ecNumber evidence="7">5.6.2.4</ecNumber>
    </recommendedName>
    <alternativeName>
        <fullName evidence="8">DNA 3'-5' helicase II</fullName>
    </alternativeName>
</protein>
<evidence type="ECO:0000259" key="13">
    <source>
        <dbReference type="PROSITE" id="PS51217"/>
    </source>
</evidence>
<keyword evidence="4 10" id="KW-0067">ATP-binding</keyword>
<organism evidence="14 15">
    <name type="scientific">Acidisarcina polymorpha</name>
    <dbReference type="NCBI Taxonomy" id="2211140"/>
    <lineage>
        <taxon>Bacteria</taxon>
        <taxon>Pseudomonadati</taxon>
        <taxon>Acidobacteriota</taxon>
        <taxon>Terriglobia</taxon>
        <taxon>Terriglobales</taxon>
        <taxon>Acidobacteriaceae</taxon>
        <taxon>Acidisarcina</taxon>
    </lineage>
</organism>
<dbReference type="Pfam" id="PF13361">
    <property type="entry name" value="UvrD_C"/>
    <property type="match status" value="1"/>
</dbReference>
<proteinExistence type="predicted"/>
<evidence type="ECO:0000256" key="6">
    <source>
        <dbReference type="ARBA" id="ARBA00034617"/>
    </source>
</evidence>
<dbReference type="Proteomes" id="UP000253606">
    <property type="component" value="Chromosome"/>
</dbReference>
<dbReference type="PROSITE" id="PS51198">
    <property type="entry name" value="UVRD_HELICASE_ATP_BIND"/>
    <property type="match status" value="1"/>
</dbReference>
<evidence type="ECO:0000256" key="9">
    <source>
        <dbReference type="ARBA" id="ARBA00048988"/>
    </source>
</evidence>
<dbReference type="GO" id="GO:0005524">
    <property type="term" value="F:ATP binding"/>
    <property type="evidence" value="ECO:0007669"/>
    <property type="project" value="UniProtKB-UniRule"/>
</dbReference>
<dbReference type="GO" id="GO:0000725">
    <property type="term" value="P:recombinational repair"/>
    <property type="evidence" value="ECO:0007669"/>
    <property type="project" value="TreeGrafter"/>
</dbReference>